<feature type="transmembrane region" description="Helical" evidence="6">
    <location>
        <begin position="100"/>
        <end position="122"/>
    </location>
</feature>
<dbReference type="CDD" id="cd17489">
    <property type="entry name" value="MFS_YfcJ_like"/>
    <property type="match status" value="1"/>
</dbReference>
<evidence type="ECO:0000256" key="5">
    <source>
        <dbReference type="ARBA" id="ARBA00023136"/>
    </source>
</evidence>
<dbReference type="PANTHER" id="PTHR23531">
    <property type="entry name" value="QUINOLENE RESISTANCE PROTEIN NORA"/>
    <property type="match status" value="1"/>
</dbReference>
<dbReference type="InterPro" id="IPR011701">
    <property type="entry name" value="MFS"/>
</dbReference>
<dbReference type="Pfam" id="PF07690">
    <property type="entry name" value="MFS_1"/>
    <property type="match status" value="1"/>
</dbReference>
<dbReference type="InterPro" id="IPR052714">
    <property type="entry name" value="MFS_Exporter"/>
</dbReference>
<evidence type="ECO:0000313" key="9">
    <source>
        <dbReference type="Proteomes" id="UP000266340"/>
    </source>
</evidence>
<comment type="subcellular location">
    <subcellularLocation>
        <location evidence="1">Cell membrane</location>
        <topology evidence="1">Multi-pass membrane protein</topology>
    </subcellularLocation>
</comment>
<name>A0A398CQB8_9BACL</name>
<evidence type="ECO:0000256" key="1">
    <source>
        <dbReference type="ARBA" id="ARBA00004651"/>
    </source>
</evidence>
<feature type="transmembrane region" description="Helical" evidence="6">
    <location>
        <begin position="277"/>
        <end position="297"/>
    </location>
</feature>
<dbReference type="Proteomes" id="UP000266340">
    <property type="component" value="Unassembled WGS sequence"/>
</dbReference>
<feature type="transmembrane region" description="Helical" evidence="6">
    <location>
        <begin position="162"/>
        <end position="182"/>
    </location>
</feature>
<feature type="domain" description="Major facilitator superfamily (MFS) profile" evidence="7">
    <location>
        <begin position="2"/>
        <end position="393"/>
    </location>
</feature>
<feature type="transmembrane region" description="Helical" evidence="6">
    <location>
        <begin position="303"/>
        <end position="331"/>
    </location>
</feature>
<dbReference type="PANTHER" id="PTHR23531:SF2">
    <property type="entry name" value="PERMEASE"/>
    <property type="match status" value="1"/>
</dbReference>
<comment type="caution">
    <text evidence="8">The sequence shown here is derived from an EMBL/GenBank/DDBJ whole genome shotgun (WGS) entry which is preliminary data.</text>
</comment>
<protein>
    <submittedName>
        <fullName evidence="8">MFS transporter</fullName>
    </submittedName>
</protein>
<dbReference type="AlphaFoldDB" id="A0A398CQB8"/>
<feature type="transmembrane region" description="Helical" evidence="6">
    <location>
        <begin position="134"/>
        <end position="156"/>
    </location>
</feature>
<dbReference type="RefSeq" id="WP_119150995.1">
    <property type="nucleotide sequence ID" value="NZ_JBHSOV010000027.1"/>
</dbReference>
<sequence length="401" mass="43374">MIANHAFSAPFLRLYALALLFFSANSILNVMIPIRIESLGASNSDIGFIMGAYMFTCMFFRPWAGKLIDKHGPVIVLRILLVVNGLALVLYPFSGLEGYFAARVMQGVCTAFFSMALQIGIIDALPEEQRSQGLSLYSLFTYMPTIIGPLIAIGIWDWGGMSGFTVVMITMALTTGVFGFRVPMPSIVRKREESSEQRTGLRGALSQIASHRPLVICSALMLIASVVFGAVTAFIPLYARQISYGHAGLYLMLQAFIIVVARFALRKRIPSDGHWHSRYVGAICSFGAVGALLLSLSQAFGPLVFYAAAVLIGIAQAMLYPTLTTYLTFVLPGASRNLFIGLFIATADLGVSMGGMAMGPIADIFSYSTMYAATAGLAAIAVCIALLNRRMKSRLQQAECE</sequence>
<dbReference type="Gene3D" id="1.20.1250.20">
    <property type="entry name" value="MFS general substrate transporter like domains"/>
    <property type="match status" value="1"/>
</dbReference>
<evidence type="ECO:0000256" key="2">
    <source>
        <dbReference type="ARBA" id="ARBA00022448"/>
    </source>
</evidence>
<feature type="transmembrane region" description="Helical" evidence="6">
    <location>
        <begin position="247"/>
        <end position="265"/>
    </location>
</feature>
<feature type="transmembrane region" description="Helical" evidence="6">
    <location>
        <begin position="214"/>
        <end position="235"/>
    </location>
</feature>
<dbReference type="EMBL" id="QXJM01000039">
    <property type="protein sequence ID" value="RIE02968.1"/>
    <property type="molecule type" value="Genomic_DNA"/>
</dbReference>
<accession>A0A398CQB8</accession>
<evidence type="ECO:0000256" key="3">
    <source>
        <dbReference type="ARBA" id="ARBA00022692"/>
    </source>
</evidence>
<feature type="transmembrane region" description="Helical" evidence="6">
    <location>
        <begin position="75"/>
        <end position="94"/>
    </location>
</feature>
<keyword evidence="5 6" id="KW-0472">Membrane</keyword>
<feature type="transmembrane region" description="Helical" evidence="6">
    <location>
        <begin position="46"/>
        <end position="63"/>
    </location>
</feature>
<dbReference type="OrthoDB" id="2545864at2"/>
<dbReference type="InterPro" id="IPR036259">
    <property type="entry name" value="MFS_trans_sf"/>
</dbReference>
<keyword evidence="9" id="KW-1185">Reference proteome</keyword>
<dbReference type="InterPro" id="IPR020846">
    <property type="entry name" value="MFS_dom"/>
</dbReference>
<evidence type="ECO:0000256" key="4">
    <source>
        <dbReference type="ARBA" id="ARBA00022989"/>
    </source>
</evidence>
<organism evidence="8 9">
    <name type="scientific">Cohnella faecalis</name>
    <dbReference type="NCBI Taxonomy" id="2315694"/>
    <lineage>
        <taxon>Bacteria</taxon>
        <taxon>Bacillati</taxon>
        <taxon>Bacillota</taxon>
        <taxon>Bacilli</taxon>
        <taxon>Bacillales</taxon>
        <taxon>Paenibacillaceae</taxon>
        <taxon>Cohnella</taxon>
    </lineage>
</organism>
<dbReference type="NCBIfam" id="NF047574">
    <property type="entry name" value="opine_export_Sa"/>
    <property type="match status" value="1"/>
</dbReference>
<proteinExistence type="predicted"/>
<evidence type="ECO:0000259" key="7">
    <source>
        <dbReference type="PROSITE" id="PS50850"/>
    </source>
</evidence>
<reference evidence="8 9" key="1">
    <citation type="submission" date="2018-09" db="EMBL/GenBank/DDBJ databases">
        <title>Cohnella cavernae sp. nov., isolated from a karst cave.</title>
        <authorList>
            <person name="Zhu H."/>
        </authorList>
    </citation>
    <scope>NUCLEOTIDE SEQUENCE [LARGE SCALE GENOMIC DNA]</scope>
    <source>
        <strain evidence="8 9">K2E09-144</strain>
    </source>
</reference>
<feature type="transmembrane region" description="Helical" evidence="6">
    <location>
        <begin position="12"/>
        <end position="34"/>
    </location>
</feature>
<dbReference type="SUPFAM" id="SSF103473">
    <property type="entry name" value="MFS general substrate transporter"/>
    <property type="match status" value="1"/>
</dbReference>
<feature type="transmembrane region" description="Helical" evidence="6">
    <location>
        <begin position="364"/>
        <end position="387"/>
    </location>
</feature>
<dbReference type="PROSITE" id="PS50850">
    <property type="entry name" value="MFS"/>
    <property type="match status" value="1"/>
</dbReference>
<keyword evidence="2" id="KW-0813">Transport</keyword>
<dbReference type="GO" id="GO:0022857">
    <property type="term" value="F:transmembrane transporter activity"/>
    <property type="evidence" value="ECO:0007669"/>
    <property type="project" value="InterPro"/>
</dbReference>
<keyword evidence="3 6" id="KW-0812">Transmembrane</keyword>
<feature type="transmembrane region" description="Helical" evidence="6">
    <location>
        <begin position="338"/>
        <end position="358"/>
    </location>
</feature>
<gene>
    <name evidence="8" type="ORF">D3H35_20410</name>
</gene>
<dbReference type="GO" id="GO:0005886">
    <property type="term" value="C:plasma membrane"/>
    <property type="evidence" value="ECO:0007669"/>
    <property type="project" value="UniProtKB-SubCell"/>
</dbReference>
<evidence type="ECO:0000256" key="6">
    <source>
        <dbReference type="SAM" id="Phobius"/>
    </source>
</evidence>
<keyword evidence="4 6" id="KW-1133">Transmembrane helix</keyword>
<evidence type="ECO:0000313" key="8">
    <source>
        <dbReference type="EMBL" id="RIE02968.1"/>
    </source>
</evidence>